<evidence type="ECO:0000313" key="4">
    <source>
        <dbReference type="Proteomes" id="UP001207408"/>
    </source>
</evidence>
<protein>
    <recommendedName>
        <fullName evidence="5">LTXXQ motif family protein</fullName>
    </recommendedName>
</protein>
<dbReference type="AlphaFoldDB" id="A0AAE3SLQ6"/>
<evidence type="ECO:0000256" key="1">
    <source>
        <dbReference type="SAM" id="MobiDB-lite"/>
    </source>
</evidence>
<evidence type="ECO:0000256" key="2">
    <source>
        <dbReference type="SAM" id="SignalP"/>
    </source>
</evidence>
<evidence type="ECO:0000313" key="3">
    <source>
        <dbReference type="EMBL" id="MCW3807937.1"/>
    </source>
</evidence>
<dbReference type="RefSeq" id="WP_301202441.1">
    <property type="nucleotide sequence ID" value="NZ_JAPDPI010000071.1"/>
</dbReference>
<dbReference type="Proteomes" id="UP001207408">
    <property type="component" value="Unassembled WGS sequence"/>
</dbReference>
<name>A0AAE3SLQ6_9BACT</name>
<dbReference type="EMBL" id="JAPDPI010000071">
    <property type="protein sequence ID" value="MCW3807937.1"/>
    <property type="molecule type" value="Genomic_DNA"/>
</dbReference>
<feature type="signal peptide" evidence="2">
    <location>
        <begin position="1"/>
        <end position="23"/>
    </location>
</feature>
<feature type="chain" id="PRO_5042260549" description="LTXXQ motif family protein" evidence="2">
    <location>
        <begin position="24"/>
        <end position="135"/>
    </location>
</feature>
<accession>A0AAE3SLQ6</accession>
<keyword evidence="2" id="KW-0732">Signal</keyword>
<gene>
    <name evidence="3" type="ORF">OM074_20105</name>
</gene>
<comment type="caution">
    <text evidence="3">The sequence shown here is derived from an EMBL/GenBank/DDBJ whole genome shotgun (WGS) entry which is preliminary data.</text>
</comment>
<reference evidence="3" key="1">
    <citation type="submission" date="2022-10" db="EMBL/GenBank/DDBJ databases">
        <authorList>
            <person name="Yu W.X."/>
        </authorList>
    </citation>
    <scope>NUCLEOTIDE SEQUENCE</scope>
    <source>
        <strain evidence="3">D04</strain>
    </source>
</reference>
<feature type="region of interest" description="Disordered" evidence="1">
    <location>
        <begin position="116"/>
        <end position="135"/>
    </location>
</feature>
<proteinExistence type="predicted"/>
<evidence type="ECO:0008006" key="5">
    <source>
        <dbReference type="Google" id="ProtNLM"/>
    </source>
</evidence>
<keyword evidence="4" id="KW-1185">Reference proteome</keyword>
<organism evidence="3 4">
    <name type="scientific">Plebeiibacterium marinum</name>
    <dbReference type="NCBI Taxonomy" id="2992111"/>
    <lineage>
        <taxon>Bacteria</taxon>
        <taxon>Pseudomonadati</taxon>
        <taxon>Bacteroidota</taxon>
        <taxon>Bacteroidia</taxon>
        <taxon>Marinilabiliales</taxon>
        <taxon>Marinilabiliaceae</taxon>
        <taxon>Plebeiibacterium</taxon>
    </lineage>
</organism>
<sequence length="135" mass="15619">MNKNHIFISILIVFLAISTFAYSQTPTTAQKNKASKYTQQYDQLLSLTQNQKQEIQTLVLKQVIYIDNQKKLTPTDAQWLTLNQEIISIKEQIKQLLSEEQRATLQESINRKFINKKTGKDLNQEQTSNTSNSNL</sequence>